<evidence type="ECO:0000256" key="4">
    <source>
        <dbReference type="ARBA" id="ARBA00022519"/>
    </source>
</evidence>
<keyword evidence="5" id="KW-0808">Transferase</keyword>
<gene>
    <name evidence="18" type="ordered locus">Desti_4211</name>
</gene>
<evidence type="ECO:0000256" key="9">
    <source>
        <dbReference type="ARBA" id="ARBA00022840"/>
    </source>
</evidence>
<keyword evidence="3" id="KW-1003">Cell membrane</keyword>
<dbReference type="NCBIfam" id="TIGR01007">
    <property type="entry name" value="eps_fam"/>
    <property type="match status" value="1"/>
</dbReference>
<keyword evidence="6 15" id="KW-0812">Transmembrane</keyword>
<dbReference type="STRING" id="706587.Desti_4211"/>
<keyword evidence="9" id="KW-0067">ATP-binding</keyword>
<dbReference type="InterPro" id="IPR050445">
    <property type="entry name" value="Bact_polysacc_biosynth/exp"/>
</dbReference>
<evidence type="ECO:0000256" key="5">
    <source>
        <dbReference type="ARBA" id="ARBA00022679"/>
    </source>
</evidence>
<dbReference type="CDD" id="cd05387">
    <property type="entry name" value="BY-kinase"/>
    <property type="match status" value="1"/>
</dbReference>
<dbReference type="RefSeq" id="WP_014811969.1">
    <property type="nucleotide sequence ID" value="NC_018025.1"/>
</dbReference>
<evidence type="ECO:0000256" key="15">
    <source>
        <dbReference type="SAM" id="Phobius"/>
    </source>
</evidence>
<dbReference type="Proteomes" id="UP000006055">
    <property type="component" value="Chromosome"/>
</dbReference>
<feature type="domain" description="AAA" evidence="17">
    <location>
        <begin position="504"/>
        <end position="625"/>
    </location>
</feature>
<dbReference type="OrthoDB" id="9812433at2"/>
<dbReference type="PANTHER" id="PTHR32309:SF31">
    <property type="entry name" value="CAPSULAR EXOPOLYSACCHARIDE FAMILY"/>
    <property type="match status" value="1"/>
</dbReference>
<evidence type="ECO:0000259" key="16">
    <source>
        <dbReference type="Pfam" id="PF02706"/>
    </source>
</evidence>
<dbReference type="eggNOG" id="COG0489">
    <property type="taxonomic scope" value="Bacteria"/>
</dbReference>
<evidence type="ECO:0000256" key="2">
    <source>
        <dbReference type="ARBA" id="ARBA00008883"/>
    </source>
</evidence>
<evidence type="ECO:0000259" key="17">
    <source>
        <dbReference type="Pfam" id="PF13614"/>
    </source>
</evidence>
<dbReference type="InterPro" id="IPR005702">
    <property type="entry name" value="Wzc-like_C"/>
</dbReference>
<feature type="domain" description="Polysaccharide chain length determinant N-terminal" evidence="16">
    <location>
        <begin position="25"/>
        <end position="86"/>
    </location>
</feature>
<keyword evidence="7" id="KW-0547">Nucleotide-binding</keyword>
<evidence type="ECO:0000256" key="1">
    <source>
        <dbReference type="ARBA" id="ARBA00004429"/>
    </source>
</evidence>
<dbReference type="SUPFAM" id="SSF52540">
    <property type="entry name" value="P-loop containing nucleoside triphosphate hydrolases"/>
    <property type="match status" value="1"/>
</dbReference>
<evidence type="ECO:0000313" key="18">
    <source>
        <dbReference type="EMBL" id="AFM26848.1"/>
    </source>
</evidence>
<evidence type="ECO:0000256" key="10">
    <source>
        <dbReference type="ARBA" id="ARBA00022989"/>
    </source>
</evidence>
<comment type="subcellular location">
    <subcellularLocation>
        <location evidence="1">Cell inner membrane</location>
        <topology evidence="1">Multi-pass membrane protein</topology>
    </subcellularLocation>
</comment>
<evidence type="ECO:0000256" key="6">
    <source>
        <dbReference type="ARBA" id="ARBA00022692"/>
    </source>
</evidence>
<sequence length="692" mass="75885">MSTYSPHDSEAFEFSSPRHSLTGHVRTIFRKKWLFLGIVALALAGGVVVGLVRSPVYKSSAILRVELGGPSQRGLQGALEFFAEFSIFYETQVQSLKEMAQSGSLSTPDRRGLEDAAKALPRWSDIRITENRGSQLINVEASANDPFAAREKLRDYLEQYIRADRERLETLANSLLAKLQNELRQAEERMRKSQEELVNFAREHGMVLLDDEPELESSLLETAGKTFLDIRNERLNLETLTLHKQMILPKYIDNEFLSTLKKNSAALKADYVSAASVLGSGHFQHSLAQGKLYAMEKAISEVEQSEIASSLEAAKKRESAALQAYELAKEAAIRAGSNATRLSILKRAAAADAQVYLTLTQKIKQMALFSRLAPHTLGIEGPPTLPTKPVFPDWRRIIAASLFVGLFGAIVVILGPGMLSTGVKTSGDIKELGLPVLGVIPDAKSIMRGNFGGVSGFSYELSPHYFPLSLLTDALHVVRENIASALKKDEGAAICVTSSLPSEGKTFVATSLAATIASERNRVIVIDGDLRNPRVSEVFKSSRQEKGLAEFLSGNTVSAEEIIRQSTIPGLFYVLAGNRPDNPVALLKSPRFGAFLQHCIQTFDLVIVDAPPVLGFADAAILAKSCTGALMVVRQGFEKMELIKDARDTFRRLKIRILGAMLNFAETDLPELGFIHDDVYSGYAKFLDKPTQ</sequence>
<dbReference type="GO" id="GO:0005886">
    <property type="term" value="C:plasma membrane"/>
    <property type="evidence" value="ECO:0007669"/>
    <property type="project" value="UniProtKB-SubCell"/>
</dbReference>
<dbReference type="InterPro" id="IPR003856">
    <property type="entry name" value="LPS_length_determ_N"/>
</dbReference>
<proteinExistence type="inferred from homology"/>
<evidence type="ECO:0000256" key="8">
    <source>
        <dbReference type="ARBA" id="ARBA00022777"/>
    </source>
</evidence>
<evidence type="ECO:0000313" key="19">
    <source>
        <dbReference type="Proteomes" id="UP000006055"/>
    </source>
</evidence>
<evidence type="ECO:0000256" key="14">
    <source>
        <dbReference type="SAM" id="Coils"/>
    </source>
</evidence>
<dbReference type="InterPro" id="IPR027417">
    <property type="entry name" value="P-loop_NTPase"/>
</dbReference>
<keyword evidence="12" id="KW-0829">Tyrosine-protein kinase</keyword>
<keyword evidence="8" id="KW-0418">Kinase</keyword>
<keyword evidence="4" id="KW-0997">Cell inner membrane</keyword>
<comment type="similarity">
    <text evidence="2">Belongs to the etk/wzc family.</text>
</comment>
<feature type="transmembrane region" description="Helical" evidence="15">
    <location>
        <begin position="33"/>
        <end position="52"/>
    </location>
</feature>
<dbReference type="EMBL" id="CP003360">
    <property type="protein sequence ID" value="AFM26848.1"/>
    <property type="molecule type" value="Genomic_DNA"/>
</dbReference>
<feature type="coiled-coil region" evidence="14">
    <location>
        <begin position="165"/>
        <end position="203"/>
    </location>
</feature>
<keyword evidence="11 15" id="KW-0472">Membrane</keyword>
<evidence type="ECO:0000256" key="13">
    <source>
        <dbReference type="ARBA" id="ARBA00053015"/>
    </source>
</evidence>
<protein>
    <submittedName>
        <fullName evidence="18">Capsular exopolysaccharide biosynthesis protein</fullName>
    </submittedName>
</protein>
<keyword evidence="10 15" id="KW-1133">Transmembrane helix</keyword>
<dbReference type="Gene3D" id="3.40.50.300">
    <property type="entry name" value="P-loop containing nucleotide triphosphate hydrolases"/>
    <property type="match status" value="1"/>
</dbReference>
<organism evidence="18 19">
    <name type="scientific">Desulfomonile tiedjei (strain ATCC 49306 / DSM 6799 / DCB-1)</name>
    <dbReference type="NCBI Taxonomy" id="706587"/>
    <lineage>
        <taxon>Bacteria</taxon>
        <taxon>Pseudomonadati</taxon>
        <taxon>Thermodesulfobacteriota</taxon>
        <taxon>Desulfomonilia</taxon>
        <taxon>Desulfomonilales</taxon>
        <taxon>Desulfomonilaceae</taxon>
        <taxon>Desulfomonile</taxon>
    </lineage>
</organism>
<reference evidence="19" key="1">
    <citation type="submission" date="2012-06" db="EMBL/GenBank/DDBJ databases">
        <title>Complete sequence of chromosome of Desulfomonile tiedjei DSM 6799.</title>
        <authorList>
            <person name="Lucas S."/>
            <person name="Copeland A."/>
            <person name="Lapidus A."/>
            <person name="Glavina del Rio T."/>
            <person name="Dalin E."/>
            <person name="Tice H."/>
            <person name="Bruce D."/>
            <person name="Goodwin L."/>
            <person name="Pitluck S."/>
            <person name="Peters L."/>
            <person name="Ovchinnikova G."/>
            <person name="Zeytun A."/>
            <person name="Lu M."/>
            <person name="Kyrpides N."/>
            <person name="Mavromatis K."/>
            <person name="Ivanova N."/>
            <person name="Brettin T."/>
            <person name="Detter J.C."/>
            <person name="Han C."/>
            <person name="Larimer F."/>
            <person name="Land M."/>
            <person name="Hauser L."/>
            <person name="Markowitz V."/>
            <person name="Cheng J.-F."/>
            <person name="Hugenholtz P."/>
            <person name="Woyke T."/>
            <person name="Wu D."/>
            <person name="Spring S."/>
            <person name="Schroeder M."/>
            <person name="Brambilla E."/>
            <person name="Klenk H.-P."/>
            <person name="Eisen J.A."/>
        </authorList>
    </citation>
    <scope>NUCLEOTIDE SEQUENCE [LARGE SCALE GENOMIC DNA]</scope>
    <source>
        <strain evidence="19">ATCC 49306 / DSM 6799 / DCB-1</strain>
    </source>
</reference>
<accession>I4CBA7</accession>
<dbReference type="PANTHER" id="PTHR32309">
    <property type="entry name" value="TYROSINE-PROTEIN KINASE"/>
    <property type="match status" value="1"/>
</dbReference>
<keyword evidence="14" id="KW-0175">Coiled coil</keyword>
<name>I4CBA7_DESTA</name>
<dbReference type="HOGENOM" id="CLU_009912_2_1_7"/>
<dbReference type="GO" id="GO:0005524">
    <property type="term" value="F:ATP binding"/>
    <property type="evidence" value="ECO:0007669"/>
    <property type="project" value="UniProtKB-KW"/>
</dbReference>
<evidence type="ECO:0000256" key="12">
    <source>
        <dbReference type="ARBA" id="ARBA00023137"/>
    </source>
</evidence>
<dbReference type="AlphaFoldDB" id="I4CBA7"/>
<evidence type="ECO:0000256" key="7">
    <source>
        <dbReference type="ARBA" id="ARBA00022741"/>
    </source>
</evidence>
<dbReference type="KEGG" id="dti:Desti_4211"/>
<evidence type="ECO:0000256" key="3">
    <source>
        <dbReference type="ARBA" id="ARBA00022475"/>
    </source>
</evidence>
<comment type="catalytic activity">
    <reaction evidence="13">
        <text>L-tyrosyl-[protein] + ATP = O-phospho-L-tyrosyl-[protein] + ADP + H(+)</text>
        <dbReference type="Rhea" id="RHEA:10596"/>
        <dbReference type="Rhea" id="RHEA-COMP:10136"/>
        <dbReference type="Rhea" id="RHEA-COMP:20101"/>
        <dbReference type="ChEBI" id="CHEBI:15378"/>
        <dbReference type="ChEBI" id="CHEBI:30616"/>
        <dbReference type="ChEBI" id="CHEBI:46858"/>
        <dbReference type="ChEBI" id="CHEBI:61978"/>
        <dbReference type="ChEBI" id="CHEBI:456216"/>
    </reaction>
</comment>
<keyword evidence="19" id="KW-1185">Reference proteome</keyword>
<dbReference type="Pfam" id="PF13614">
    <property type="entry name" value="AAA_31"/>
    <property type="match status" value="1"/>
</dbReference>
<dbReference type="PATRIC" id="fig|706587.4.peg.4773"/>
<dbReference type="Pfam" id="PF02706">
    <property type="entry name" value="Wzz"/>
    <property type="match status" value="1"/>
</dbReference>
<dbReference type="eggNOG" id="COG3206">
    <property type="taxonomic scope" value="Bacteria"/>
</dbReference>
<evidence type="ECO:0000256" key="11">
    <source>
        <dbReference type="ARBA" id="ARBA00023136"/>
    </source>
</evidence>
<dbReference type="InterPro" id="IPR025669">
    <property type="entry name" value="AAA_dom"/>
</dbReference>
<dbReference type="GO" id="GO:0004713">
    <property type="term" value="F:protein tyrosine kinase activity"/>
    <property type="evidence" value="ECO:0007669"/>
    <property type="project" value="UniProtKB-KW"/>
</dbReference>
<feature type="transmembrane region" description="Helical" evidence="15">
    <location>
        <begin position="397"/>
        <end position="419"/>
    </location>
</feature>